<dbReference type="Proteomes" id="UP000248627">
    <property type="component" value="Unassembled WGS sequence"/>
</dbReference>
<evidence type="ECO:0000313" key="1">
    <source>
        <dbReference type="EMBL" id="PZF88085.1"/>
    </source>
</evidence>
<dbReference type="OrthoDB" id="10000774at2"/>
<dbReference type="AlphaFoldDB" id="A0A2W2BLW8"/>
<sequence>MSNVAPKGTWKTNPALALLCLFGWYAAVVGAFFALAHTLPDTVDPDCQESFCGSPRDGFLIAGIFFGAPALFVALLISLVMLGLASARSPETSAGRVGFIAAVPAFVLLALAACAVAR</sequence>
<accession>A0A2W2BLW8</accession>
<keyword evidence="2" id="KW-1185">Reference proteome</keyword>
<name>A0A2W2BLW8_9ACTN</name>
<reference evidence="1 2" key="1">
    <citation type="submission" date="2018-01" db="EMBL/GenBank/DDBJ databases">
        <title>Draft genome sequence of Jishengella endophytica.</title>
        <authorList>
            <person name="Sahin N."/>
            <person name="Ay H."/>
            <person name="Saygin H."/>
        </authorList>
    </citation>
    <scope>NUCLEOTIDE SEQUENCE [LARGE SCALE GENOMIC DNA]</scope>
    <source>
        <strain evidence="1 2">DSM 45430</strain>
    </source>
</reference>
<dbReference type="EMBL" id="POTX01000247">
    <property type="protein sequence ID" value="PZF88085.1"/>
    <property type="molecule type" value="Genomic_DNA"/>
</dbReference>
<proteinExistence type="predicted"/>
<gene>
    <name evidence="1" type="ORF">C1I93_25385</name>
</gene>
<protein>
    <submittedName>
        <fullName evidence="1">Uncharacterized protein</fullName>
    </submittedName>
</protein>
<evidence type="ECO:0000313" key="2">
    <source>
        <dbReference type="Proteomes" id="UP000248627"/>
    </source>
</evidence>
<organism evidence="1 2">
    <name type="scientific">Micromonospora endophytica</name>
    <dbReference type="NCBI Taxonomy" id="515350"/>
    <lineage>
        <taxon>Bacteria</taxon>
        <taxon>Bacillati</taxon>
        <taxon>Actinomycetota</taxon>
        <taxon>Actinomycetes</taxon>
        <taxon>Micromonosporales</taxon>
        <taxon>Micromonosporaceae</taxon>
        <taxon>Micromonospora</taxon>
    </lineage>
</organism>
<comment type="caution">
    <text evidence="1">The sequence shown here is derived from an EMBL/GenBank/DDBJ whole genome shotgun (WGS) entry which is preliminary data.</text>
</comment>
<dbReference type="RefSeq" id="WP_111245809.1">
    <property type="nucleotide sequence ID" value="NZ_AP023358.1"/>
</dbReference>